<dbReference type="Proteomes" id="UP000199658">
    <property type="component" value="Unassembled WGS sequence"/>
</dbReference>
<organism evidence="2 3">
    <name type="scientific">Litoreibacter janthinus</name>
    <dbReference type="NCBI Taxonomy" id="670154"/>
    <lineage>
        <taxon>Bacteria</taxon>
        <taxon>Pseudomonadati</taxon>
        <taxon>Pseudomonadota</taxon>
        <taxon>Alphaproteobacteria</taxon>
        <taxon>Rhodobacterales</taxon>
        <taxon>Roseobacteraceae</taxon>
        <taxon>Litoreibacter</taxon>
    </lineage>
</organism>
<gene>
    <name evidence="2" type="ORF">SAMN04488002_0190</name>
</gene>
<protein>
    <recommendedName>
        <fullName evidence="1">DUF3631 domain-containing protein</fullName>
    </recommendedName>
</protein>
<accession>A0A1I6FS00</accession>
<sequence>MGDPYTDSYFDGPDPIREFQVEPTLEELTKELATLTPLEYDQRRNAFAKEHEIRLSTLDAEVQKARDVPSTDAEKSAPFENILPWDEPVHGGELLDTLQYTVERFCVLPEHSAPIIAAWCVHAWTHDASDISPLLAFTSPEKRCGKSTALSVVSALTPRAMHAVNISVSVLFRVIEKHKPTILIDEADTFLEDRSDMRGMINGGHNRRTANVWRSVGDDHEAKPFRVWSPKAIAMIGDLPDTLEDRALVVPLMRKDVGETVERFPARRDEELLPLRRKLARWAEDNWIELADHEPNIPEELNDRAQDNARCLCTIADVVGGHWPQRIREALVGLAKAQLDDVPASKGVLLLHDIADILERWRGNRITSNDLVTELVAIEEGAWAVWKGGDPITARMVASLLKPYGVKPERDRSSRFYVLDDLRDAVGRYVS</sequence>
<proteinExistence type="predicted"/>
<name>A0A1I6FS00_9RHOB</name>
<dbReference type="RefSeq" id="WP_090211309.1">
    <property type="nucleotide sequence ID" value="NZ_FOYO01000001.1"/>
</dbReference>
<keyword evidence="3" id="KW-1185">Reference proteome</keyword>
<reference evidence="3" key="1">
    <citation type="submission" date="2016-10" db="EMBL/GenBank/DDBJ databases">
        <authorList>
            <person name="Varghese N."/>
            <person name="Submissions S."/>
        </authorList>
    </citation>
    <scope>NUCLEOTIDE SEQUENCE [LARGE SCALE GENOMIC DNA]</scope>
    <source>
        <strain evidence="3">DSM 26921</strain>
    </source>
</reference>
<dbReference type="Pfam" id="PF12307">
    <property type="entry name" value="DUF3631"/>
    <property type="match status" value="1"/>
</dbReference>
<dbReference type="InterPro" id="IPR022081">
    <property type="entry name" value="DUF3631"/>
</dbReference>
<dbReference type="AlphaFoldDB" id="A0A1I6FS00"/>
<dbReference type="OrthoDB" id="5959484at2"/>
<feature type="domain" description="DUF3631" evidence="1">
    <location>
        <begin position="253"/>
        <end position="429"/>
    </location>
</feature>
<evidence type="ECO:0000313" key="3">
    <source>
        <dbReference type="Proteomes" id="UP000199658"/>
    </source>
</evidence>
<dbReference type="STRING" id="670154.SAMN04488002_0190"/>
<evidence type="ECO:0000259" key="1">
    <source>
        <dbReference type="Pfam" id="PF12307"/>
    </source>
</evidence>
<dbReference type="EMBL" id="FOYO01000001">
    <property type="protein sequence ID" value="SFR32730.1"/>
    <property type="molecule type" value="Genomic_DNA"/>
</dbReference>
<evidence type="ECO:0000313" key="2">
    <source>
        <dbReference type="EMBL" id="SFR32730.1"/>
    </source>
</evidence>